<protein>
    <submittedName>
        <fullName evidence="1">Uncharacterized protein</fullName>
    </submittedName>
</protein>
<name>A0A0B7MNB1_9FIRM</name>
<dbReference type="AlphaFoldDB" id="A0A0B7MNB1"/>
<evidence type="ECO:0000313" key="1">
    <source>
        <dbReference type="EMBL" id="CEO89461.1"/>
    </source>
</evidence>
<proteinExistence type="predicted"/>
<dbReference type="Proteomes" id="UP000046155">
    <property type="component" value="Unassembled WGS sequence"/>
</dbReference>
<accession>A0A0B7MNB1</accession>
<evidence type="ECO:0000313" key="2">
    <source>
        <dbReference type="Proteomes" id="UP000046155"/>
    </source>
</evidence>
<dbReference type="RefSeq" id="WP_044665403.1">
    <property type="nucleotide sequence ID" value="NZ_CDRZ01000246.1"/>
</dbReference>
<reference evidence="2" key="1">
    <citation type="submission" date="2015-01" db="EMBL/GenBank/DDBJ databases">
        <authorList>
            <person name="Manzoor Shahid"/>
            <person name="Zubair Saima"/>
        </authorList>
    </citation>
    <scope>NUCLEOTIDE SEQUENCE [LARGE SCALE GENOMIC DNA]</scope>
    <source>
        <strain evidence="2">Sp3</strain>
    </source>
</reference>
<dbReference type="OrthoDB" id="1724643at2"/>
<organism evidence="1 2">
    <name type="scientific">Syntrophaceticus schinkii</name>
    <dbReference type="NCBI Taxonomy" id="499207"/>
    <lineage>
        <taxon>Bacteria</taxon>
        <taxon>Bacillati</taxon>
        <taxon>Bacillota</taxon>
        <taxon>Clostridia</taxon>
        <taxon>Thermoanaerobacterales</taxon>
        <taxon>Thermoanaerobacterales Family III. Incertae Sedis</taxon>
        <taxon>Syntrophaceticus</taxon>
    </lineage>
</organism>
<gene>
    <name evidence="1" type="ORF">SSCH_490026</name>
</gene>
<keyword evidence="2" id="KW-1185">Reference proteome</keyword>
<dbReference type="EMBL" id="CDRZ01000246">
    <property type="protein sequence ID" value="CEO89461.1"/>
    <property type="molecule type" value="Genomic_DNA"/>
</dbReference>
<sequence length="115" mass="12986">MSDNPETINNVEAKAFNPFQNFIGRLDKDFQCKVVNVEFSCGECCKKAVGGILTLIGRDFIELTSDNSFEVLTFIPGVATPFRERVRVIIIPLDRVCSVERPCPHKKHEDHKDSC</sequence>